<accession>A0A926Y1S6</accession>
<protein>
    <submittedName>
        <fullName evidence="1">Uncharacterized protein</fullName>
    </submittedName>
</protein>
<dbReference type="Proteomes" id="UP000598820">
    <property type="component" value="Unassembled WGS sequence"/>
</dbReference>
<keyword evidence="2" id="KW-1185">Reference proteome</keyword>
<evidence type="ECO:0000313" key="1">
    <source>
        <dbReference type="EMBL" id="MBD2704521.1"/>
    </source>
</evidence>
<gene>
    <name evidence="1" type="ORF">IC229_28025</name>
</gene>
<dbReference type="EMBL" id="JACWZY010000033">
    <property type="protein sequence ID" value="MBD2704521.1"/>
    <property type="molecule type" value="Genomic_DNA"/>
</dbReference>
<comment type="caution">
    <text evidence="1">The sequence shown here is derived from an EMBL/GenBank/DDBJ whole genome shotgun (WGS) entry which is preliminary data.</text>
</comment>
<reference evidence="1" key="1">
    <citation type="submission" date="2020-09" db="EMBL/GenBank/DDBJ databases">
        <authorList>
            <person name="Kim M.K."/>
        </authorList>
    </citation>
    <scope>NUCLEOTIDE SEQUENCE</scope>
    <source>
        <strain evidence="1">BT702</strain>
    </source>
</reference>
<dbReference type="RefSeq" id="WP_190891166.1">
    <property type="nucleotide sequence ID" value="NZ_JACWZY010000033.1"/>
</dbReference>
<dbReference type="AlphaFoldDB" id="A0A926Y1S6"/>
<organism evidence="1 2">
    <name type="scientific">Spirosoma profusum</name>
    <dbReference type="NCBI Taxonomy" id="2771354"/>
    <lineage>
        <taxon>Bacteria</taxon>
        <taxon>Pseudomonadati</taxon>
        <taxon>Bacteroidota</taxon>
        <taxon>Cytophagia</taxon>
        <taxon>Cytophagales</taxon>
        <taxon>Cytophagaceae</taxon>
        <taxon>Spirosoma</taxon>
    </lineage>
</organism>
<sequence length="106" mass="12832">MGNSDNYKILTYEEEMKLSKQEFMDYEQRAQAYFRSKRTEIARGYAEKTHEEKTNYRTELGRQMRWQAESGLDPYAAYTAEWRENLLRFEPDLDNLIREAFVRSLN</sequence>
<name>A0A926Y1S6_9BACT</name>
<proteinExistence type="predicted"/>
<evidence type="ECO:0000313" key="2">
    <source>
        <dbReference type="Proteomes" id="UP000598820"/>
    </source>
</evidence>